<gene>
    <name evidence="2" type="ORF">ACFQ07_15745</name>
</gene>
<name>A0ABW3CH21_9ACTN</name>
<comment type="caution">
    <text evidence="2">The sequence shown here is derived from an EMBL/GenBank/DDBJ whole genome shotgun (WGS) entry which is preliminary data.</text>
</comment>
<feature type="region of interest" description="Disordered" evidence="1">
    <location>
        <begin position="1"/>
        <end position="67"/>
    </location>
</feature>
<evidence type="ECO:0000313" key="2">
    <source>
        <dbReference type="EMBL" id="MFD0853691.1"/>
    </source>
</evidence>
<proteinExistence type="predicted"/>
<dbReference type="EMBL" id="JBHTIR010002375">
    <property type="protein sequence ID" value="MFD0853691.1"/>
    <property type="molecule type" value="Genomic_DNA"/>
</dbReference>
<accession>A0ABW3CH21</accession>
<feature type="compositionally biased region" description="Basic and acidic residues" evidence="1">
    <location>
        <begin position="56"/>
        <end position="67"/>
    </location>
</feature>
<evidence type="ECO:0000313" key="3">
    <source>
        <dbReference type="Proteomes" id="UP001597083"/>
    </source>
</evidence>
<keyword evidence="3" id="KW-1185">Reference proteome</keyword>
<protein>
    <submittedName>
        <fullName evidence="2">Uncharacterized protein</fullName>
    </submittedName>
</protein>
<sequence>MGSIRPSAQEHRVPGGPPGGPLDTRDDTNQRRHDTTTTGPVTIGSRTAGPVPPVLHGRERELQRLGE</sequence>
<reference evidence="3" key="1">
    <citation type="journal article" date="2019" name="Int. J. Syst. Evol. Microbiol.">
        <title>The Global Catalogue of Microorganisms (GCM) 10K type strain sequencing project: providing services to taxonomists for standard genome sequencing and annotation.</title>
        <authorList>
            <consortium name="The Broad Institute Genomics Platform"/>
            <consortium name="The Broad Institute Genome Sequencing Center for Infectious Disease"/>
            <person name="Wu L."/>
            <person name="Ma J."/>
        </authorList>
    </citation>
    <scope>NUCLEOTIDE SEQUENCE [LARGE SCALE GENOMIC DNA]</scope>
    <source>
        <strain evidence="3">JCM 31696</strain>
    </source>
</reference>
<feature type="compositionally biased region" description="Basic and acidic residues" evidence="1">
    <location>
        <begin position="23"/>
        <end position="35"/>
    </location>
</feature>
<evidence type="ECO:0000256" key="1">
    <source>
        <dbReference type="SAM" id="MobiDB-lite"/>
    </source>
</evidence>
<feature type="non-terminal residue" evidence="2">
    <location>
        <position position="67"/>
    </location>
</feature>
<dbReference type="Proteomes" id="UP001597083">
    <property type="component" value="Unassembled WGS sequence"/>
</dbReference>
<organism evidence="2 3">
    <name type="scientific">Actinomadura adrarensis</name>
    <dbReference type="NCBI Taxonomy" id="1819600"/>
    <lineage>
        <taxon>Bacteria</taxon>
        <taxon>Bacillati</taxon>
        <taxon>Actinomycetota</taxon>
        <taxon>Actinomycetes</taxon>
        <taxon>Streptosporangiales</taxon>
        <taxon>Thermomonosporaceae</taxon>
        <taxon>Actinomadura</taxon>
    </lineage>
</organism>